<dbReference type="EMBL" id="AEMG01000009">
    <property type="protein sequence ID" value="EFW91962.1"/>
    <property type="molecule type" value="Genomic_DNA"/>
</dbReference>
<protein>
    <recommendedName>
        <fullName evidence="4">Fibronectin type-III domain-containing protein</fullName>
    </recommendedName>
</protein>
<dbReference type="PATRIC" id="fig|797209.4.peg.2122"/>
<accession>E7QTN3</accession>
<evidence type="ECO:0000256" key="1">
    <source>
        <dbReference type="SAM" id="MobiDB-lite"/>
    </source>
</evidence>
<evidence type="ECO:0008006" key="4">
    <source>
        <dbReference type="Google" id="ProtNLM"/>
    </source>
</evidence>
<evidence type="ECO:0000313" key="2">
    <source>
        <dbReference type="EMBL" id="EFW91962.1"/>
    </source>
</evidence>
<dbReference type="STRING" id="797209.GCA_000376445_02638"/>
<proteinExistence type="predicted"/>
<comment type="caution">
    <text evidence="2">The sequence shown here is derived from an EMBL/GenBank/DDBJ whole genome shotgun (WGS) entry which is preliminary data.</text>
</comment>
<name>E7QTN3_HALPU</name>
<feature type="region of interest" description="Disordered" evidence="1">
    <location>
        <begin position="29"/>
        <end position="55"/>
    </location>
</feature>
<dbReference type="Proteomes" id="UP000003751">
    <property type="component" value="Unassembled WGS sequence"/>
</dbReference>
<sequence length="133" mass="13772">MLELTGVGIGAAIGISMTGTVAARVPCTGCDGGGGGGSGSGSPPPTPQTGPYTVDNGEVELTGWAYGTDVEAWFEWGPEGDGFPYDTELRLIDDNASFTGHPVGEESGITYEYRAVAYNDYGRTEGATRTFSF</sequence>
<organism evidence="2 3">
    <name type="scientific">Haladaptatus paucihalophilus DX253</name>
    <dbReference type="NCBI Taxonomy" id="797209"/>
    <lineage>
        <taxon>Archaea</taxon>
        <taxon>Methanobacteriati</taxon>
        <taxon>Methanobacteriota</taxon>
        <taxon>Stenosarchaea group</taxon>
        <taxon>Halobacteria</taxon>
        <taxon>Halobacteriales</taxon>
        <taxon>Haladaptataceae</taxon>
        <taxon>Haladaptatus</taxon>
    </lineage>
</organism>
<evidence type="ECO:0000313" key="3">
    <source>
        <dbReference type="Proteomes" id="UP000003751"/>
    </source>
</evidence>
<dbReference type="AlphaFoldDB" id="E7QTN3"/>
<feature type="compositionally biased region" description="Gly residues" evidence="1">
    <location>
        <begin position="30"/>
        <end position="40"/>
    </location>
</feature>
<gene>
    <name evidence="2" type="ORF">ZOD2009_10805</name>
</gene>
<reference evidence="2 3" key="1">
    <citation type="journal article" date="2014" name="ISME J.">
        <title>Trehalose/2-sulfotrehalose biosynthesis and glycine-betaine uptake are widely spread mechanisms for osmoadaptation in the Halobacteriales.</title>
        <authorList>
            <person name="Youssef N.H."/>
            <person name="Savage-Ashlock K.N."/>
            <person name="McCully A.L."/>
            <person name="Luedtke B."/>
            <person name="Shaw E.I."/>
            <person name="Hoff W.D."/>
            <person name="Elshahed M.S."/>
        </authorList>
    </citation>
    <scope>NUCLEOTIDE SEQUENCE [LARGE SCALE GENOMIC DNA]</scope>
    <source>
        <strain evidence="2 3">DX253</strain>
    </source>
</reference>